<dbReference type="InterPro" id="IPR047867">
    <property type="entry name" value="Ribosomal_uL22_bac/org-type"/>
</dbReference>
<name>A0A9D7XMJ6_9BACT</name>
<comment type="function">
    <text evidence="7">The globular domain of the protein is located near the polypeptide exit tunnel on the outside of the subunit, while an extended beta-hairpin is found that lines the wall of the exit tunnel in the center of the 70S ribosome.</text>
</comment>
<keyword evidence="3 7" id="KW-0694">RNA-binding</keyword>
<dbReference type="HAMAP" id="MF_01331_B">
    <property type="entry name" value="Ribosomal_uL22_B"/>
    <property type="match status" value="1"/>
</dbReference>
<dbReference type="CDD" id="cd00336">
    <property type="entry name" value="Ribosomal_L22"/>
    <property type="match status" value="1"/>
</dbReference>
<proteinExistence type="inferred from homology"/>
<dbReference type="Proteomes" id="UP000886657">
    <property type="component" value="Unassembled WGS sequence"/>
</dbReference>
<evidence type="ECO:0000256" key="2">
    <source>
        <dbReference type="ARBA" id="ARBA00022730"/>
    </source>
</evidence>
<sequence>MADIVSTATVRHLRGSAQKARLVVDLIRGKHVGEAQWVLQQAKKYAAAAPIRKLLDSAVANAIDKNPSVNPDQLLVKSAFVDEGFRMKRVRPAPMGRAYRVQKRTCHITIQLASAAGEE</sequence>
<dbReference type="GO" id="GO:0003735">
    <property type="term" value="F:structural constituent of ribosome"/>
    <property type="evidence" value="ECO:0007669"/>
    <property type="project" value="InterPro"/>
</dbReference>
<dbReference type="Gene3D" id="3.90.470.10">
    <property type="entry name" value="Ribosomal protein L22/L17"/>
    <property type="match status" value="1"/>
</dbReference>
<comment type="caution">
    <text evidence="11">The sequence shown here is derived from an EMBL/GenBank/DDBJ whole genome shotgun (WGS) entry which is preliminary data.</text>
</comment>
<dbReference type="InterPro" id="IPR036394">
    <property type="entry name" value="Ribosomal_uL22_sf"/>
</dbReference>
<evidence type="ECO:0000256" key="5">
    <source>
        <dbReference type="ARBA" id="ARBA00023274"/>
    </source>
</evidence>
<protein>
    <recommendedName>
        <fullName evidence="6 7">Large ribosomal subunit protein uL22</fullName>
    </recommendedName>
</protein>
<dbReference type="InterPro" id="IPR001063">
    <property type="entry name" value="Ribosomal_uL22"/>
</dbReference>
<evidence type="ECO:0000256" key="4">
    <source>
        <dbReference type="ARBA" id="ARBA00022980"/>
    </source>
</evidence>
<keyword evidence="4 7" id="KW-0689">Ribosomal protein</keyword>
<evidence type="ECO:0000256" key="10">
    <source>
        <dbReference type="RuleBase" id="RU004008"/>
    </source>
</evidence>
<dbReference type="GO" id="GO:0019843">
    <property type="term" value="F:rRNA binding"/>
    <property type="evidence" value="ECO:0007669"/>
    <property type="project" value="UniProtKB-UniRule"/>
</dbReference>
<dbReference type="AlphaFoldDB" id="A0A9D7XMJ6"/>
<evidence type="ECO:0000256" key="9">
    <source>
        <dbReference type="RuleBase" id="RU004006"/>
    </source>
</evidence>
<accession>A0A9D7XMJ6</accession>
<evidence type="ECO:0000313" key="12">
    <source>
        <dbReference type="Proteomes" id="UP000886657"/>
    </source>
</evidence>
<dbReference type="PANTHER" id="PTHR13501:SF8">
    <property type="entry name" value="LARGE RIBOSOMAL SUBUNIT PROTEIN UL22M"/>
    <property type="match status" value="1"/>
</dbReference>
<keyword evidence="2 7" id="KW-0699">rRNA-binding</keyword>
<dbReference type="GO" id="GO:0022625">
    <property type="term" value="C:cytosolic large ribosomal subunit"/>
    <property type="evidence" value="ECO:0007669"/>
    <property type="project" value="TreeGrafter"/>
</dbReference>
<evidence type="ECO:0000256" key="8">
    <source>
        <dbReference type="RuleBase" id="RU004005"/>
    </source>
</evidence>
<evidence type="ECO:0000313" key="11">
    <source>
        <dbReference type="EMBL" id="MBK9797644.1"/>
    </source>
</evidence>
<reference evidence="11" key="1">
    <citation type="submission" date="2020-10" db="EMBL/GenBank/DDBJ databases">
        <title>Connecting structure to function with the recovery of over 1000 high-quality activated sludge metagenome-assembled genomes encoding full-length rRNA genes using long-read sequencing.</title>
        <authorList>
            <person name="Singleton C.M."/>
            <person name="Petriglieri F."/>
            <person name="Kristensen J.M."/>
            <person name="Kirkegaard R.H."/>
            <person name="Michaelsen T.Y."/>
            <person name="Andersen M.H."/>
            <person name="Karst S.M."/>
            <person name="Dueholm M.S."/>
            <person name="Nielsen P.H."/>
            <person name="Albertsen M."/>
        </authorList>
    </citation>
    <scope>NUCLEOTIDE SEQUENCE</scope>
    <source>
        <strain evidence="11">Skiv_18-Q3-R9-52_MAXAC.067</strain>
    </source>
</reference>
<gene>
    <name evidence="7 11" type="primary">rplV</name>
    <name evidence="11" type="ORF">IPP58_14355</name>
</gene>
<comment type="subunit">
    <text evidence="7 9">Part of the 50S ribosomal subunit.</text>
</comment>
<dbReference type="PANTHER" id="PTHR13501">
    <property type="entry name" value="CHLOROPLAST 50S RIBOSOMAL PROTEIN L22-RELATED"/>
    <property type="match status" value="1"/>
</dbReference>
<dbReference type="NCBIfam" id="TIGR01044">
    <property type="entry name" value="rplV_bact"/>
    <property type="match status" value="1"/>
</dbReference>
<keyword evidence="5 7" id="KW-0687">Ribonucleoprotein</keyword>
<dbReference type="InterPro" id="IPR005727">
    <property type="entry name" value="Ribosomal_uL22_bac/chlpt-type"/>
</dbReference>
<dbReference type="SUPFAM" id="SSF54843">
    <property type="entry name" value="Ribosomal protein L22"/>
    <property type="match status" value="1"/>
</dbReference>
<comment type="function">
    <text evidence="7 10">This protein binds specifically to 23S rRNA; its binding is stimulated by other ribosomal proteins, e.g., L4, L17, and L20. It is important during the early stages of 50S assembly. It makes multiple contacts with different domains of the 23S rRNA in the assembled 50S subunit and ribosome.</text>
</comment>
<evidence type="ECO:0000256" key="7">
    <source>
        <dbReference type="HAMAP-Rule" id="MF_01331"/>
    </source>
</evidence>
<evidence type="ECO:0000256" key="6">
    <source>
        <dbReference type="ARBA" id="ARBA00035207"/>
    </source>
</evidence>
<dbReference type="EMBL" id="JADKIO010000010">
    <property type="protein sequence ID" value="MBK9797644.1"/>
    <property type="molecule type" value="Genomic_DNA"/>
</dbReference>
<dbReference type="GO" id="GO:0006412">
    <property type="term" value="P:translation"/>
    <property type="evidence" value="ECO:0007669"/>
    <property type="project" value="UniProtKB-UniRule"/>
</dbReference>
<dbReference type="Pfam" id="PF00237">
    <property type="entry name" value="Ribosomal_L22"/>
    <property type="match status" value="1"/>
</dbReference>
<evidence type="ECO:0000256" key="1">
    <source>
        <dbReference type="ARBA" id="ARBA00009451"/>
    </source>
</evidence>
<evidence type="ECO:0000256" key="3">
    <source>
        <dbReference type="ARBA" id="ARBA00022884"/>
    </source>
</evidence>
<organism evidence="11 12">
    <name type="scientific">Candidatus Geothrix skivensis</name>
    <dbReference type="NCBI Taxonomy" id="2954439"/>
    <lineage>
        <taxon>Bacteria</taxon>
        <taxon>Pseudomonadati</taxon>
        <taxon>Acidobacteriota</taxon>
        <taxon>Holophagae</taxon>
        <taxon>Holophagales</taxon>
        <taxon>Holophagaceae</taxon>
        <taxon>Geothrix</taxon>
    </lineage>
</organism>
<comment type="similarity">
    <text evidence="1 7 8">Belongs to the universal ribosomal protein uL22 family.</text>
</comment>